<dbReference type="SUPFAM" id="SSF51735">
    <property type="entry name" value="NAD(P)-binding Rossmann-fold domains"/>
    <property type="match status" value="1"/>
</dbReference>
<evidence type="ECO:0000259" key="3">
    <source>
        <dbReference type="Pfam" id="PF05368"/>
    </source>
</evidence>
<dbReference type="PANTHER" id="PTHR42748">
    <property type="entry name" value="NITROGEN METABOLITE REPRESSION PROTEIN NMRA FAMILY MEMBER"/>
    <property type="match status" value="1"/>
</dbReference>
<dbReference type="RefSeq" id="WP_282583753.1">
    <property type="nucleotide sequence ID" value="NZ_JAMOIM010000002.1"/>
</dbReference>
<name>A0AA41YYZ1_9HYPH</name>
<comment type="caution">
    <text evidence="4">The sequence shown here is derived from an EMBL/GenBank/DDBJ whole genome shotgun (WGS) entry which is preliminary data.</text>
</comment>
<dbReference type="InterPro" id="IPR008030">
    <property type="entry name" value="NmrA-like"/>
</dbReference>
<dbReference type="Gene3D" id="3.40.50.720">
    <property type="entry name" value="NAD(P)-binding Rossmann-like Domain"/>
    <property type="match status" value="1"/>
</dbReference>
<dbReference type="Proteomes" id="UP001165667">
    <property type="component" value="Unassembled WGS sequence"/>
</dbReference>
<evidence type="ECO:0000313" key="5">
    <source>
        <dbReference type="Proteomes" id="UP001165667"/>
    </source>
</evidence>
<dbReference type="Gene3D" id="3.90.25.10">
    <property type="entry name" value="UDP-galactose 4-epimerase, domain 1"/>
    <property type="match status" value="1"/>
</dbReference>
<dbReference type="InterPro" id="IPR036291">
    <property type="entry name" value="NAD(P)-bd_dom_sf"/>
</dbReference>
<evidence type="ECO:0000313" key="4">
    <source>
        <dbReference type="EMBL" id="MCW6507405.1"/>
    </source>
</evidence>
<evidence type="ECO:0000256" key="2">
    <source>
        <dbReference type="ARBA" id="ARBA00022857"/>
    </source>
</evidence>
<dbReference type="EMBL" id="JAMOIM010000002">
    <property type="protein sequence ID" value="MCW6507405.1"/>
    <property type="molecule type" value="Genomic_DNA"/>
</dbReference>
<dbReference type="InterPro" id="IPR051164">
    <property type="entry name" value="NmrA-like_oxidored"/>
</dbReference>
<keyword evidence="5" id="KW-1185">Reference proteome</keyword>
<evidence type="ECO:0000256" key="1">
    <source>
        <dbReference type="ARBA" id="ARBA00006328"/>
    </source>
</evidence>
<reference evidence="4" key="1">
    <citation type="submission" date="2022-05" db="EMBL/GenBank/DDBJ databases">
        <authorList>
            <person name="Pankratov T."/>
        </authorList>
    </citation>
    <scope>NUCLEOTIDE SEQUENCE</scope>
    <source>
        <strain evidence="4">BP6-180914</strain>
    </source>
</reference>
<dbReference type="CDD" id="cd05251">
    <property type="entry name" value="NmrA_like_SDR_a"/>
    <property type="match status" value="1"/>
</dbReference>
<sequence>MRHAGYSNVPGTLQVPNCILVRFIYLFGFQRQEVGTMVEKAQRLSDAESGSGKRTVLVFGATGQQGGAVTAALKAKGWSVRALVRDPRSAKARALASAGVAVVPGDLADPVSIEAAMSGVYGVFSVQPSSGQGPAYGVTDEQEVRYGTTIANLALAHGVQHLVYTSVNAAGQGPTGMGHFDSKTQIEEHIRGLPLRSTIVRPAAFMELLTLPGMGLDQGVFTFFLRPDQSAQIIAADDIGKIVAGVFADPVRYAGRTIEIAGDQVTGIDLQKELTRAAGKPITYQRLPDSLLQENAFLGGLASLIDDGRLAGHADIASLRAEFGKLYHLSDWLAGPGKPLLDSATGVHGGEMSLR</sequence>
<protein>
    <submittedName>
        <fullName evidence="4">NmrA/HSCARG family protein</fullName>
    </submittedName>
</protein>
<proteinExistence type="inferred from homology"/>
<dbReference type="Pfam" id="PF05368">
    <property type="entry name" value="NmrA"/>
    <property type="match status" value="1"/>
</dbReference>
<accession>A0AA41YYZ1</accession>
<keyword evidence="2" id="KW-0521">NADP</keyword>
<dbReference type="PANTHER" id="PTHR42748:SF7">
    <property type="entry name" value="NMRA LIKE REDOX SENSOR 1-RELATED"/>
    <property type="match status" value="1"/>
</dbReference>
<organism evidence="4 5">
    <name type="scientific">Lichenifustis flavocetrariae</name>
    <dbReference type="NCBI Taxonomy" id="2949735"/>
    <lineage>
        <taxon>Bacteria</taxon>
        <taxon>Pseudomonadati</taxon>
        <taxon>Pseudomonadota</taxon>
        <taxon>Alphaproteobacteria</taxon>
        <taxon>Hyphomicrobiales</taxon>
        <taxon>Lichenihabitantaceae</taxon>
        <taxon>Lichenifustis</taxon>
    </lineage>
</organism>
<gene>
    <name evidence="4" type="ORF">M8523_05145</name>
</gene>
<dbReference type="AlphaFoldDB" id="A0AA41YYZ1"/>
<comment type="similarity">
    <text evidence="1">Belongs to the NmrA-type oxidoreductase family.</text>
</comment>
<feature type="domain" description="NmrA-like" evidence="3">
    <location>
        <begin position="53"/>
        <end position="294"/>
    </location>
</feature>